<dbReference type="Gene3D" id="3.40.710.10">
    <property type="entry name" value="DD-peptidase/beta-lactamase superfamily"/>
    <property type="match status" value="1"/>
</dbReference>
<keyword evidence="1" id="KW-0472">Membrane</keyword>
<keyword evidence="5" id="KW-1185">Reference proteome</keyword>
<reference evidence="4 5" key="1">
    <citation type="submission" date="2017-06" db="EMBL/GenBank/DDBJ databases">
        <title>Complete genome sequence of Paenibacillus donghaensis KCTC 13049T isolated from East Sea sediment, South Korea.</title>
        <authorList>
            <person name="Jung B.K."/>
            <person name="Hong S.-J."/>
            <person name="Shin J.-H."/>
        </authorList>
    </citation>
    <scope>NUCLEOTIDE SEQUENCE [LARGE SCALE GENOMIC DNA]</scope>
    <source>
        <strain evidence="4 5">KCTC 13049</strain>
    </source>
</reference>
<evidence type="ECO:0000259" key="3">
    <source>
        <dbReference type="Pfam" id="PF00144"/>
    </source>
</evidence>
<organism evidence="4 5">
    <name type="scientific">Paenibacillus donghaensis</name>
    <dbReference type="NCBI Taxonomy" id="414771"/>
    <lineage>
        <taxon>Bacteria</taxon>
        <taxon>Bacillati</taxon>
        <taxon>Bacillota</taxon>
        <taxon>Bacilli</taxon>
        <taxon>Bacillales</taxon>
        <taxon>Paenibacillaceae</taxon>
        <taxon>Paenibacillus</taxon>
    </lineage>
</organism>
<feature type="domain" description="Beta-lactamase-related" evidence="3">
    <location>
        <begin position="41"/>
        <end position="367"/>
    </location>
</feature>
<dbReference type="OrthoDB" id="9797709at2"/>
<sequence>MIAGSLVACMLLAGNGASAAGGGPTAGAEDRQASDFKQLLDRKVPEWQDTYGVPGVAIGIIDDGEIAYTLNYGYADSKNKQALDETTRFQAGSISKSLTAWGILQLSAKGLVSLDEPVQTYLSRFKLPDSGFDLNGVTLRRLLSHTAGLPAHKGYLGTSPGSPLTTLEASLSGEGWSNEPLQVTAEPGTAAAYSGAGYTLLQLVIEEVTDTSFADYMDNEVLQPLGMGLSTFHQDPQAPGMSKAYGYFGQELPLFQFTEQAAAGLTTTATDLMKLMLASMDSKQDTFKGKGVIPPALVEKMQQPVLAENGLGVFARGLSDGRTLIYHPGDNRGWHALYAFIQGSRDGMVVLTNSENGIDLRQDLYHAWIEYQTSEMPESTQALLAGRHTNALLAWGIGGLLAVYVLFFAFRVARGRRVFITAQTRRRYALLGFRLVLLTVIGMALFCASYLWSVLGLQSGLKYSVLLLFAWIAVLLVTGFFPRAAKPRRGEPAAEDAGSGVNSL</sequence>
<evidence type="ECO:0000256" key="2">
    <source>
        <dbReference type="SAM" id="SignalP"/>
    </source>
</evidence>
<dbReference type="KEGG" id="pdh:B9T62_06565"/>
<keyword evidence="1" id="KW-0812">Transmembrane</keyword>
<dbReference type="InterPro" id="IPR050491">
    <property type="entry name" value="AmpC-like"/>
</dbReference>
<proteinExistence type="predicted"/>
<keyword evidence="2" id="KW-0732">Signal</keyword>
<dbReference type="AlphaFoldDB" id="A0A2Z2KZB5"/>
<dbReference type="PANTHER" id="PTHR46825:SF12">
    <property type="entry name" value="PENICILLIN-BINDING PROTEIN 4"/>
    <property type="match status" value="1"/>
</dbReference>
<feature type="chain" id="PRO_5016418082" evidence="2">
    <location>
        <begin position="20"/>
        <end position="504"/>
    </location>
</feature>
<dbReference type="Pfam" id="PF00144">
    <property type="entry name" value="Beta-lactamase"/>
    <property type="match status" value="1"/>
</dbReference>
<feature type="signal peptide" evidence="2">
    <location>
        <begin position="1"/>
        <end position="19"/>
    </location>
</feature>
<feature type="transmembrane region" description="Helical" evidence="1">
    <location>
        <begin position="463"/>
        <end position="481"/>
    </location>
</feature>
<evidence type="ECO:0000313" key="4">
    <source>
        <dbReference type="EMBL" id="ASA26208.1"/>
    </source>
</evidence>
<evidence type="ECO:0000313" key="5">
    <source>
        <dbReference type="Proteomes" id="UP000249890"/>
    </source>
</evidence>
<dbReference type="InterPro" id="IPR001466">
    <property type="entry name" value="Beta-lactam-related"/>
</dbReference>
<gene>
    <name evidence="4" type="ORF">B9T62_06565</name>
</gene>
<feature type="transmembrane region" description="Helical" evidence="1">
    <location>
        <begin position="431"/>
        <end position="451"/>
    </location>
</feature>
<protein>
    <submittedName>
        <fullName evidence="4">Penicillin-binding protein</fullName>
    </submittedName>
</protein>
<evidence type="ECO:0000256" key="1">
    <source>
        <dbReference type="SAM" id="Phobius"/>
    </source>
</evidence>
<feature type="transmembrane region" description="Helical" evidence="1">
    <location>
        <begin position="392"/>
        <end position="410"/>
    </location>
</feature>
<keyword evidence="1" id="KW-1133">Transmembrane helix</keyword>
<dbReference type="Proteomes" id="UP000249890">
    <property type="component" value="Chromosome"/>
</dbReference>
<dbReference type="PANTHER" id="PTHR46825">
    <property type="entry name" value="D-ALANYL-D-ALANINE-CARBOXYPEPTIDASE/ENDOPEPTIDASE AMPH"/>
    <property type="match status" value="1"/>
</dbReference>
<name>A0A2Z2KZB5_9BACL</name>
<dbReference type="EMBL" id="CP021780">
    <property type="protein sequence ID" value="ASA26208.1"/>
    <property type="molecule type" value="Genomic_DNA"/>
</dbReference>
<accession>A0A2Z2KZB5</accession>
<dbReference type="InterPro" id="IPR012338">
    <property type="entry name" value="Beta-lactam/transpept-like"/>
</dbReference>
<dbReference type="SUPFAM" id="SSF56601">
    <property type="entry name" value="beta-lactamase/transpeptidase-like"/>
    <property type="match status" value="1"/>
</dbReference>